<dbReference type="InterPro" id="IPR003856">
    <property type="entry name" value="LPS_length_determ_N"/>
</dbReference>
<keyword evidence="10" id="KW-1185">Reference proteome</keyword>
<keyword evidence="2" id="KW-1003">Cell membrane</keyword>
<organism evidence="9 10">
    <name type="scientific">Pseudomonas leptonychotis</name>
    <dbReference type="NCBI Taxonomy" id="2448482"/>
    <lineage>
        <taxon>Bacteria</taxon>
        <taxon>Pseudomonadati</taxon>
        <taxon>Pseudomonadota</taxon>
        <taxon>Gammaproteobacteria</taxon>
        <taxon>Pseudomonadales</taxon>
        <taxon>Pseudomonadaceae</taxon>
        <taxon>Pseudomonas</taxon>
    </lineage>
</organism>
<dbReference type="InterPro" id="IPR050445">
    <property type="entry name" value="Bact_polysacc_biosynth/exp"/>
</dbReference>
<evidence type="ECO:0000256" key="6">
    <source>
        <dbReference type="SAM" id="Phobius"/>
    </source>
</evidence>
<name>A0A4T1ZR94_9PSED</name>
<feature type="transmembrane region" description="Helical" evidence="6">
    <location>
        <begin position="348"/>
        <end position="372"/>
    </location>
</feature>
<feature type="transmembrane region" description="Helical" evidence="6">
    <location>
        <begin position="60"/>
        <end position="79"/>
    </location>
</feature>
<dbReference type="InterPro" id="IPR032807">
    <property type="entry name" value="GNVR"/>
</dbReference>
<sequence length="385" mass="43550">MPFTWYALGDCHPSSQSHPVQIIIFSKYGFTVTEQTYQRQASDDEIDLVELFQSLWAQKWLMILVTLLFAVAAASYAFLSKPVYEVSATVLPPSLSDIAGFNLGRTGENNGGLEPFLIDDVYAVFTRNLQSDRSLRKFFKEFYLTSLDDTQRLGSQYNIYREFKDKFSVKAVDKNQPERYSIVIEHYNPELASAWAKQYIDQVAERSLDEMLLNADRELAVRARNIQQQIKSERDSAKARREDRTVQLQEALTVADTIGFVNPPVVNTELSAFMDGSLMYMRGSKALRAELEVLLARTSDDPFIPVLRDLEAKYQLFAGVSPEPSNVAVFRQDGDIEVPDQPIKPKKALIVALGIVLGGMLGVFIALIRVMLINRSTMNTLKKTY</sequence>
<dbReference type="PANTHER" id="PTHR32309:SF13">
    <property type="entry name" value="FERRIC ENTEROBACTIN TRANSPORT PROTEIN FEPE"/>
    <property type="match status" value="1"/>
</dbReference>
<dbReference type="Gene3D" id="3.30.1890.10">
    <property type="entry name" value="FepE-like"/>
    <property type="match status" value="1"/>
</dbReference>
<keyword evidence="4 6" id="KW-1133">Transmembrane helix</keyword>
<dbReference type="Proteomes" id="UP000307541">
    <property type="component" value="Unassembled WGS sequence"/>
</dbReference>
<evidence type="ECO:0000259" key="7">
    <source>
        <dbReference type="Pfam" id="PF02706"/>
    </source>
</evidence>
<dbReference type="Pfam" id="PF02706">
    <property type="entry name" value="Wzz"/>
    <property type="match status" value="1"/>
</dbReference>
<evidence type="ECO:0000256" key="3">
    <source>
        <dbReference type="ARBA" id="ARBA00022692"/>
    </source>
</evidence>
<evidence type="ECO:0000259" key="8">
    <source>
        <dbReference type="Pfam" id="PF13807"/>
    </source>
</evidence>
<dbReference type="GO" id="GO:0005886">
    <property type="term" value="C:plasma membrane"/>
    <property type="evidence" value="ECO:0007669"/>
    <property type="project" value="UniProtKB-SubCell"/>
</dbReference>
<evidence type="ECO:0000313" key="10">
    <source>
        <dbReference type="Proteomes" id="UP000307541"/>
    </source>
</evidence>
<keyword evidence="3 6" id="KW-0812">Transmembrane</keyword>
<gene>
    <name evidence="9" type="ORF">D8779_19280</name>
</gene>
<protein>
    <submittedName>
        <fullName evidence="9">Chain-length determining protein</fullName>
    </submittedName>
</protein>
<evidence type="ECO:0000313" key="9">
    <source>
        <dbReference type="EMBL" id="TIH06507.1"/>
    </source>
</evidence>
<dbReference type="AlphaFoldDB" id="A0A4T1ZR94"/>
<feature type="domain" description="Polysaccharide chain length determinant N-terminal" evidence="7">
    <location>
        <begin position="44"/>
        <end position="141"/>
    </location>
</feature>
<dbReference type="EMBL" id="RFLV01000006">
    <property type="protein sequence ID" value="TIH06507.1"/>
    <property type="molecule type" value="Genomic_DNA"/>
</dbReference>
<dbReference type="Pfam" id="PF13807">
    <property type="entry name" value="GNVR"/>
    <property type="match status" value="1"/>
</dbReference>
<feature type="domain" description="Tyrosine-protein kinase G-rich" evidence="8">
    <location>
        <begin position="336"/>
        <end position="371"/>
    </location>
</feature>
<comment type="caution">
    <text evidence="9">The sequence shown here is derived from an EMBL/GenBank/DDBJ whole genome shotgun (WGS) entry which is preliminary data.</text>
</comment>
<keyword evidence="5 6" id="KW-0472">Membrane</keyword>
<evidence type="ECO:0000256" key="4">
    <source>
        <dbReference type="ARBA" id="ARBA00022989"/>
    </source>
</evidence>
<dbReference type="GO" id="GO:0004713">
    <property type="term" value="F:protein tyrosine kinase activity"/>
    <property type="evidence" value="ECO:0007669"/>
    <property type="project" value="TreeGrafter"/>
</dbReference>
<dbReference type="SUPFAM" id="SSF160355">
    <property type="entry name" value="Bacterial polysaccharide co-polymerase-like"/>
    <property type="match status" value="1"/>
</dbReference>
<evidence type="ECO:0000256" key="1">
    <source>
        <dbReference type="ARBA" id="ARBA00004651"/>
    </source>
</evidence>
<accession>A0A4T1ZR94</accession>
<dbReference type="OrthoDB" id="8113255at2"/>
<dbReference type="RefSeq" id="WP_136666181.1">
    <property type="nucleotide sequence ID" value="NZ_RFLV01000006.1"/>
</dbReference>
<comment type="subcellular location">
    <subcellularLocation>
        <location evidence="1">Cell membrane</location>
        <topology evidence="1">Multi-pass membrane protein</topology>
    </subcellularLocation>
</comment>
<dbReference type="PANTHER" id="PTHR32309">
    <property type="entry name" value="TYROSINE-PROTEIN KINASE"/>
    <property type="match status" value="1"/>
</dbReference>
<proteinExistence type="predicted"/>
<evidence type="ECO:0000256" key="2">
    <source>
        <dbReference type="ARBA" id="ARBA00022475"/>
    </source>
</evidence>
<evidence type="ECO:0000256" key="5">
    <source>
        <dbReference type="ARBA" id="ARBA00023136"/>
    </source>
</evidence>
<reference evidence="9 10" key="1">
    <citation type="submission" date="2018-10" db="EMBL/GenBank/DDBJ databases">
        <title>Pseudomonas leptonychotis sp. nov., isolated from Weddell seals in Antarctica.</title>
        <authorList>
            <person name="Novakova D."/>
            <person name="Svec P."/>
            <person name="Kralova S."/>
            <person name="Kristofova L."/>
            <person name="Zeman M."/>
            <person name="Pantucek R."/>
            <person name="Maslanova I."/>
            <person name="Sedlacek I."/>
        </authorList>
    </citation>
    <scope>NUCLEOTIDE SEQUENCE [LARGE SCALE GENOMIC DNA]</scope>
    <source>
        <strain evidence="9 10">CCM 8849</strain>
    </source>
</reference>